<dbReference type="Proteomes" id="UP000708208">
    <property type="component" value="Unassembled WGS sequence"/>
</dbReference>
<evidence type="ECO:0000313" key="3">
    <source>
        <dbReference type="EMBL" id="CAG7819306.1"/>
    </source>
</evidence>
<feature type="signal peptide" evidence="2">
    <location>
        <begin position="1"/>
        <end position="23"/>
    </location>
</feature>
<feature type="transmembrane region" description="Helical" evidence="1">
    <location>
        <begin position="672"/>
        <end position="688"/>
    </location>
</feature>
<keyword evidence="1" id="KW-0812">Transmembrane</keyword>
<gene>
    <name evidence="3" type="ORF">AFUS01_LOCUS29765</name>
</gene>
<dbReference type="AlphaFoldDB" id="A0A8J2KT22"/>
<reference evidence="3" key="1">
    <citation type="submission" date="2021-06" db="EMBL/GenBank/DDBJ databases">
        <authorList>
            <person name="Hodson N. C."/>
            <person name="Mongue J. A."/>
            <person name="Jaron S. K."/>
        </authorList>
    </citation>
    <scope>NUCLEOTIDE SEQUENCE</scope>
</reference>
<dbReference type="EMBL" id="CAJVCH010445973">
    <property type="protein sequence ID" value="CAG7819306.1"/>
    <property type="molecule type" value="Genomic_DNA"/>
</dbReference>
<name>A0A8J2KT22_9HEXA</name>
<organism evidence="3 4">
    <name type="scientific">Allacma fusca</name>
    <dbReference type="NCBI Taxonomy" id="39272"/>
    <lineage>
        <taxon>Eukaryota</taxon>
        <taxon>Metazoa</taxon>
        <taxon>Ecdysozoa</taxon>
        <taxon>Arthropoda</taxon>
        <taxon>Hexapoda</taxon>
        <taxon>Collembola</taxon>
        <taxon>Symphypleona</taxon>
        <taxon>Sminthuridae</taxon>
        <taxon>Allacma</taxon>
    </lineage>
</organism>
<evidence type="ECO:0000256" key="2">
    <source>
        <dbReference type="SAM" id="SignalP"/>
    </source>
</evidence>
<accession>A0A8J2KT22</accession>
<keyword evidence="1" id="KW-0472">Membrane</keyword>
<feature type="transmembrane region" description="Helical" evidence="1">
    <location>
        <begin position="363"/>
        <end position="381"/>
    </location>
</feature>
<protein>
    <submittedName>
        <fullName evidence="3">Uncharacterized protein</fullName>
    </submittedName>
</protein>
<comment type="caution">
    <text evidence="3">The sequence shown here is derived from an EMBL/GenBank/DDBJ whole genome shotgun (WGS) entry which is preliminary data.</text>
</comment>
<keyword evidence="1" id="KW-1133">Transmembrane helix</keyword>
<keyword evidence="2" id="KW-0732">Signal</keyword>
<proteinExistence type="predicted"/>
<evidence type="ECO:0000313" key="4">
    <source>
        <dbReference type="Proteomes" id="UP000708208"/>
    </source>
</evidence>
<feature type="transmembrane region" description="Helical" evidence="1">
    <location>
        <begin position="617"/>
        <end position="637"/>
    </location>
</feature>
<evidence type="ECO:0000256" key="1">
    <source>
        <dbReference type="SAM" id="Phobius"/>
    </source>
</evidence>
<feature type="chain" id="PRO_5035266535" evidence="2">
    <location>
        <begin position="24"/>
        <end position="695"/>
    </location>
</feature>
<keyword evidence="4" id="KW-1185">Reference proteome</keyword>
<sequence>MFLKLNTVLRIVLLLTSLGDTFASVKIVSSNFVVPLTLCHTHLLAFDPVTPRNQESPEQSFLLRVVQKLRIPITFLTTPTLIPSTLDNDLSKTNCKLYILVKEFDVESHKDNTNTLQVQLTEVADVSKLDRDYLILLFPRRLGFNPMHLKIFKRTIDLKFSDFGVVFPENVVFVEWEPETAEITSTFVLLVYCSPKQVLCLRRETPENISLADANDGNAQVKFDLQYKRSSRRHYNYKKHQIGFDLPSLDPKVILSLFRQVEETSLRDNVLYRITPRIDVLLIYAKIQQFLNATGIPQGDFGFKTFGGIAGNIYLDNYLDNVNNRLLFFRGYEDLIFFYFQNTTSSLAESSFTIFQPIDPPTIVLFSVSGSLLYLAFKFYSSTIAPYKFQNERVFGSQHRKFVKMSAIFTFWNLIGVFLIKIHSSVIGSFVVEPLSPERITNFKELFEQGYIVSLPSSEFYTELVTGRDHLFKGLPYIEGLRDKAQNISNVASMNDWAYYDFLMTREKTCAIEERVIVKVIEKELSLWKPGLYCFAGKIPMKYATFVWQFYHPNAAILYKIVHQYFAAGIIDFFHDLDKADSKADLKYLLGAFKNYRTNEISGRMTKRQMSVTIVEISGIFCIFIIILYIAYACLVYEQCWNVPRRKKIKYVCDVFLWMVRLYELITTVFHWLYQFVCFIIFYPFLRLEHLFSKL</sequence>
<feature type="transmembrane region" description="Helical" evidence="1">
    <location>
        <begin position="402"/>
        <end position="420"/>
    </location>
</feature>